<dbReference type="InterPro" id="IPR011009">
    <property type="entry name" value="Kinase-like_dom_sf"/>
</dbReference>
<dbReference type="GO" id="GO:0005524">
    <property type="term" value="F:ATP binding"/>
    <property type="evidence" value="ECO:0007669"/>
    <property type="project" value="UniProtKB-KW"/>
</dbReference>
<keyword evidence="5" id="KW-0547">Nucleotide-binding</keyword>
<evidence type="ECO:0000256" key="3">
    <source>
        <dbReference type="ARBA" id="ARBA00012128"/>
    </source>
</evidence>
<dbReference type="GO" id="GO:0009086">
    <property type="term" value="P:methionine biosynthetic process"/>
    <property type="evidence" value="ECO:0007669"/>
    <property type="project" value="InterPro"/>
</dbReference>
<dbReference type="EC" id="2.7.1.100" evidence="3"/>
<dbReference type="Gene3D" id="3.90.1200.10">
    <property type="match status" value="1"/>
</dbReference>
<dbReference type="Proteomes" id="UP000523821">
    <property type="component" value="Unassembled WGS sequence"/>
</dbReference>
<proteinExistence type="inferred from homology"/>
<keyword evidence="6 9" id="KW-0418">Kinase</keyword>
<dbReference type="InterPro" id="IPR002575">
    <property type="entry name" value="Aminoglycoside_PTrfase"/>
</dbReference>
<dbReference type="NCBIfam" id="TIGR01767">
    <property type="entry name" value="MTRK"/>
    <property type="match status" value="1"/>
</dbReference>
<reference evidence="9 10" key="1">
    <citation type="submission" date="2020-08" db="EMBL/GenBank/DDBJ databases">
        <title>Genomic Encyclopedia of Type Strains, Phase IV (KMG-IV): sequencing the most valuable type-strain genomes for metagenomic binning, comparative biology and taxonomic classification.</title>
        <authorList>
            <person name="Goeker M."/>
        </authorList>
    </citation>
    <scope>NUCLEOTIDE SEQUENCE [LARGE SCALE GENOMIC DNA]</scope>
    <source>
        <strain evidence="9 10">DSM 16268</strain>
    </source>
</reference>
<gene>
    <name evidence="9" type="ORF">GGQ63_000460</name>
</gene>
<dbReference type="Pfam" id="PF01636">
    <property type="entry name" value="APH"/>
    <property type="match status" value="1"/>
</dbReference>
<dbReference type="PANTHER" id="PTHR34273:SF2">
    <property type="entry name" value="METHYLTHIORIBOSE KINASE"/>
    <property type="match status" value="1"/>
</dbReference>
<comment type="caution">
    <text evidence="9">The sequence shown here is derived from an EMBL/GenBank/DDBJ whole genome shotgun (WGS) entry which is preliminary data.</text>
</comment>
<keyword evidence="10" id="KW-1185">Reference proteome</keyword>
<dbReference type="RefSeq" id="WP_183852062.1">
    <property type="nucleotide sequence ID" value="NZ_JACHOO010000001.1"/>
</dbReference>
<name>A0A7W9CT86_9HYPH</name>
<evidence type="ECO:0000313" key="9">
    <source>
        <dbReference type="EMBL" id="MBB5751417.1"/>
    </source>
</evidence>
<dbReference type="GO" id="GO:0046522">
    <property type="term" value="F:S-methyl-5-thioribose kinase activity"/>
    <property type="evidence" value="ECO:0007669"/>
    <property type="project" value="UniProtKB-EC"/>
</dbReference>
<feature type="domain" description="Aminoglycoside phosphotransferase" evidence="8">
    <location>
        <begin position="43"/>
        <end position="282"/>
    </location>
</feature>
<keyword evidence="7" id="KW-0067">ATP-binding</keyword>
<keyword evidence="4 9" id="KW-0808">Transferase</keyword>
<evidence type="ECO:0000313" key="10">
    <source>
        <dbReference type="Proteomes" id="UP000523821"/>
    </source>
</evidence>
<dbReference type="PIRSF" id="PIRSF031134">
    <property type="entry name" value="MTRK"/>
    <property type="match status" value="1"/>
</dbReference>
<sequence>MDKAQDGHPEGYRVLTHDDIPAYIAGVPAIVAQLGGGPADWTVRDVADGNLNAVYLVDGPAGGVCVKQALPYVRVHHDWPLAVERALFEHAYMVRLDPFVGRGAPQLYHFDPTLFTIVMEKLEPHIILRKGLIEGRHLPKAAPDTATFIANATFNTSDLAAPFERKFEDIAHFARNQALLRITMDLVLTDPYREVWRNRYVRPHMEGWAASFRSDIELKTAVARHRIGFLTNTQALIHGDLHSGSVMVTEDDTRVIDGEFASYGPIGLDTGAFIANLIMSWYAHGAYDRPEADRRAYRDWILEQIAIFWATFRDRFLTLWENATEAGDAYPADYFTDTAGKARLATIRRDYLDGIFADTVAFAALKMNRRIIGYAQIADYLVIEDLERRARAQAPALALARALLTRPERFADIAAILDAIPRFERAGLDPDAARHL</sequence>
<dbReference type="Gene3D" id="3.30.200.20">
    <property type="entry name" value="Phosphorylase Kinase, domain 1"/>
    <property type="match status" value="1"/>
</dbReference>
<evidence type="ECO:0000256" key="4">
    <source>
        <dbReference type="ARBA" id="ARBA00022679"/>
    </source>
</evidence>
<evidence type="ECO:0000256" key="7">
    <source>
        <dbReference type="ARBA" id="ARBA00022840"/>
    </source>
</evidence>
<evidence type="ECO:0000259" key="8">
    <source>
        <dbReference type="Pfam" id="PF01636"/>
    </source>
</evidence>
<accession>A0A7W9CT86</accession>
<organism evidence="9 10">
    <name type="scientific">Prosthecomicrobium pneumaticum</name>
    <dbReference type="NCBI Taxonomy" id="81895"/>
    <lineage>
        <taxon>Bacteria</taxon>
        <taxon>Pseudomonadati</taxon>
        <taxon>Pseudomonadota</taxon>
        <taxon>Alphaproteobacteria</taxon>
        <taxon>Hyphomicrobiales</taxon>
        <taxon>Kaistiaceae</taxon>
        <taxon>Prosthecomicrobium</taxon>
    </lineage>
</organism>
<evidence type="ECO:0000256" key="5">
    <source>
        <dbReference type="ARBA" id="ARBA00022741"/>
    </source>
</evidence>
<dbReference type="EMBL" id="JACHOO010000001">
    <property type="protein sequence ID" value="MBB5751417.1"/>
    <property type="molecule type" value="Genomic_DNA"/>
</dbReference>
<evidence type="ECO:0000256" key="1">
    <source>
        <dbReference type="ARBA" id="ARBA00010165"/>
    </source>
</evidence>
<dbReference type="AlphaFoldDB" id="A0A7W9CT86"/>
<dbReference type="PANTHER" id="PTHR34273">
    <property type="entry name" value="METHYLTHIORIBOSE KINASE"/>
    <property type="match status" value="1"/>
</dbReference>
<dbReference type="SUPFAM" id="SSF56112">
    <property type="entry name" value="Protein kinase-like (PK-like)"/>
    <property type="match status" value="1"/>
</dbReference>
<comment type="similarity">
    <text evidence="1">Belongs to the methylthioribose kinase family.</text>
</comment>
<evidence type="ECO:0000256" key="2">
    <source>
        <dbReference type="ARBA" id="ARBA00011738"/>
    </source>
</evidence>
<comment type="subunit">
    <text evidence="2">Homodimer.</text>
</comment>
<evidence type="ECO:0000256" key="6">
    <source>
        <dbReference type="ARBA" id="ARBA00022777"/>
    </source>
</evidence>
<dbReference type="InterPro" id="IPR009212">
    <property type="entry name" value="Methylthioribose_kinase"/>
</dbReference>
<protein>
    <recommendedName>
        <fullName evidence="3">S-methyl-5-thioribose kinase</fullName>
        <ecNumber evidence="3">2.7.1.100</ecNumber>
    </recommendedName>
</protein>